<evidence type="ECO:0000256" key="4">
    <source>
        <dbReference type="ARBA" id="ARBA00022797"/>
    </source>
</evidence>
<organism evidence="9 10">
    <name type="scientific">Clunio marinus</name>
    <dbReference type="NCBI Taxonomy" id="568069"/>
    <lineage>
        <taxon>Eukaryota</taxon>
        <taxon>Metazoa</taxon>
        <taxon>Ecdysozoa</taxon>
        <taxon>Arthropoda</taxon>
        <taxon>Hexapoda</taxon>
        <taxon>Insecta</taxon>
        <taxon>Pterygota</taxon>
        <taxon>Neoptera</taxon>
        <taxon>Endopterygota</taxon>
        <taxon>Diptera</taxon>
        <taxon>Nematocera</taxon>
        <taxon>Chironomoidea</taxon>
        <taxon>Chironomidae</taxon>
        <taxon>Clunio</taxon>
    </lineage>
</organism>
<feature type="chain" id="PRO_5011978000" description="Epoxide hydrolase" evidence="7">
    <location>
        <begin position="23"/>
        <end position="457"/>
    </location>
</feature>
<evidence type="ECO:0000256" key="5">
    <source>
        <dbReference type="ARBA" id="ARBA00022801"/>
    </source>
</evidence>
<feature type="signal peptide" evidence="7">
    <location>
        <begin position="1"/>
        <end position="22"/>
    </location>
</feature>
<evidence type="ECO:0000256" key="1">
    <source>
        <dbReference type="ARBA" id="ARBA00000221"/>
    </source>
</evidence>
<evidence type="ECO:0000256" key="7">
    <source>
        <dbReference type="SAM" id="SignalP"/>
    </source>
</evidence>
<sequence>MGAFRNIFFGAIFLIIAFSYQAYREVTKPFPKPEIDLDEYWGPGDGKSDKDPVEIKPFKISISSKEIKRLTDKLNDSQAITDPLEETTFEYGFNGNRLKEILTYWKDEYLPKWKEHEGFLNQFPQYKTKIQGLDIHFIHVKPKTTENTKVYKILLMHGWPGSVREFYDIISLLTKPSKDNIAFEVVAPSLPGYGWSEGSAKQGLGTVKMSVIMRNLMIKLGFEKFYIHGGDWGYLIGSNIATMFPKTVLGFHSNMCGITTPMSNIKTAIASLCPSWFIEEEKLIDWIYPITPKFMDLLQEISNVHIQATKPDTIGVALRDNPVGLAAYNLERFSTWSKLDNSKLKDGGFENHFTLDALLDNIMIYYLSHSITTAVRLEKEFFREISVYNIDRVPTNVPTGCAHFRHELLHQPNFVMKDKYTNIIHSSYYDKGGHFPAMELPNVLYEDILEFIHKTKN</sequence>
<proteinExistence type="inferred from homology"/>
<keyword evidence="6" id="KW-0256">Endoplasmic reticulum</keyword>
<name>A0A1J1IQ57_9DIPT</name>
<dbReference type="PANTHER" id="PTHR21661:SF35">
    <property type="entry name" value="EPOXIDE HYDROLASE"/>
    <property type="match status" value="1"/>
</dbReference>
<protein>
    <recommendedName>
        <fullName evidence="6">Epoxide hydrolase</fullName>
        <ecNumber evidence="6">3.3.2.9</ecNumber>
    </recommendedName>
</protein>
<dbReference type="Proteomes" id="UP000183832">
    <property type="component" value="Unassembled WGS sequence"/>
</dbReference>
<evidence type="ECO:0000256" key="3">
    <source>
        <dbReference type="ARBA" id="ARBA00010088"/>
    </source>
</evidence>
<dbReference type="GO" id="GO:0097176">
    <property type="term" value="P:epoxide metabolic process"/>
    <property type="evidence" value="ECO:0007669"/>
    <property type="project" value="TreeGrafter"/>
</dbReference>
<keyword evidence="10" id="KW-1185">Reference proteome</keyword>
<dbReference type="OrthoDB" id="7130006at2759"/>
<evidence type="ECO:0000259" key="8">
    <source>
        <dbReference type="Pfam" id="PF06441"/>
    </source>
</evidence>
<dbReference type="GO" id="GO:0005789">
    <property type="term" value="C:endoplasmic reticulum membrane"/>
    <property type="evidence" value="ECO:0007669"/>
    <property type="project" value="UniProtKB-SubCell"/>
</dbReference>
<gene>
    <name evidence="9" type="ORF">CLUMA_CG015269</name>
</gene>
<evidence type="ECO:0000313" key="10">
    <source>
        <dbReference type="Proteomes" id="UP000183832"/>
    </source>
</evidence>
<dbReference type="STRING" id="568069.A0A1J1IQ57"/>
<keyword evidence="4 6" id="KW-0058">Aromatic hydrocarbons catabolism</keyword>
<keyword evidence="7" id="KW-0732">Signal</keyword>
<dbReference type="InterPro" id="IPR029058">
    <property type="entry name" value="AB_hydrolase_fold"/>
</dbReference>
<keyword evidence="5 6" id="KW-0378">Hydrolase</keyword>
<reference evidence="9 10" key="1">
    <citation type="submission" date="2015-04" db="EMBL/GenBank/DDBJ databases">
        <authorList>
            <person name="Syromyatnikov M.Y."/>
            <person name="Popov V.N."/>
        </authorList>
    </citation>
    <scope>NUCLEOTIDE SEQUENCE [LARGE SCALE GENOMIC DNA]</scope>
</reference>
<dbReference type="Gene3D" id="3.40.50.1820">
    <property type="entry name" value="alpha/beta hydrolase"/>
    <property type="match status" value="1"/>
</dbReference>
<dbReference type="InterPro" id="IPR016292">
    <property type="entry name" value="Epoxide_hydrolase"/>
</dbReference>
<evidence type="ECO:0000256" key="6">
    <source>
        <dbReference type="PIRNR" id="PIRNR001112"/>
    </source>
</evidence>
<dbReference type="AlphaFoldDB" id="A0A1J1IQ57"/>
<accession>A0A1J1IQ57</accession>
<dbReference type="Pfam" id="PF06441">
    <property type="entry name" value="EHN"/>
    <property type="match status" value="1"/>
</dbReference>
<dbReference type="PANTHER" id="PTHR21661">
    <property type="entry name" value="EPOXIDE HYDROLASE 1-RELATED"/>
    <property type="match status" value="1"/>
</dbReference>
<dbReference type="PIRSF" id="PIRSF001112">
    <property type="entry name" value="Epoxide_hydrolase"/>
    <property type="match status" value="1"/>
</dbReference>
<feature type="domain" description="Epoxide hydrolase N-terminal" evidence="8">
    <location>
        <begin position="55"/>
        <end position="166"/>
    </location>
</feature>
<comment type="subcellular location">
    <subcellularLocation>
        <location evidence="6">Endoplasmic reticulum membrane</location>
    </subcellularLocation>
    <subcellularLocation>
        <location evidence="2">Microsome membrane</location>
        <topology evidence="2">Single-pass membrane protein</topology>
    </subcellularLocation>
</comment>
<evidence type="ECO:0000256" key="2">
    <source>
        <dbReference type="ARBA" id="ARBA00004111"/>
    </source>
</evidence>
<dbReference type="GO" id="GO:0033961">
    <property type="term" value="F:cis-stilbene-oxide hydrolase activity"/>
    <property type="evidence" value="ECO:0007669"/>
    <property type="project" value="UniProtKB-UniRule"/>
</dbReference>
<dbReference type="EC" id="3.3.2.9" evidence="6"/>
<dbReference type="InterPro" id="IPR000639">
    <property type="entry name" value="Epox_hydrolase-like"/>
</dbReference>
<comment type="catalytic activity">
    <reaction evidence="6">
        <text>cis-stilbene oxide + H2O = (1R,2R)-hydrobenzoin</text>
        <dbReference type="Rhea" id="RHEA:23900"/>
        <dbReference type="ChEBI" id="CHEBI:15377"/>
        <dbReference type="ChEBI" id="CHEBI:50004"/>
        <dbReference type="ChEBI" id="CHEBI:50014"/>
        <dbReference type="EC" id="3.3.2.9"/>
    </reaction>
</comment>
<dbReference type="SUPFAM" id="SSF53474">
    <property type="entry name" value="alpha/beta-Hydrolases"/>
    <property type="match status" value="1"/>
</dbReference>
<dbReference type="EMBL" id="CVRI01000057">
    <property type="protein sequence ID" value="CRL02296.1"/>
    <property type="molecule type" value="Genomic_DNA"/>
</dbReference>
<comment type="similarity">
    <text evidence="3 6">Belongs to the peptidase S33 family.</text>
</comment>
<keyword evidence="6" id="KW-0472">Membrane</keyword>
<comment type="catalytic activity">
    <reaction evidence="1 6">
        <text>1-(4-methoxyphenyl)-N-methyl-N-[(3-methyloxetan-3-yl)methyl]methanamine + H2O = 2-{[(4-methoxybenzyl)(methyl)amino]methyl}-2-methylpropane-1,3-diol</text>
        <dbReference type="Rhea" id="RHEA:55764"/>
        <dbReference type="ChEBI" id="CHEBI:15377"/>
        <dbReference type="ChEBI" id="CHEBI:139161"/>
        <dbReference type="ChEBI" id="CHEBI:139164"/>
        <dbReference type="EC" id="3.3.2.9"/>
    </reaction>
</comment>
<evidence type="ECO:0000313" key="9">
    <source>
        <dbReference type="EMBL" id="CRL02296.1"/>
    </source>
</evidence>
<dbReference type="InterPro" id="IPR010497">
    <property type="entry name" value="Epoxide_hydro_N"/>
</dbReference>
<dbReference type="PRINTS" id="PR00412">
    <property type="entry name" value="EPOXHYDRLASE"/>
</dbReference>
<comment type="function">
    <text evidence="6">Catalyzes juvenile hormone hydrolysis.</text>
</comment>